<dbReference type="Proteomes" id="UP000315082">
    <property type="component" value="Chromosome"/>
</dbReference>
<keyword evidence="2" id="KW-1185">Reference proteome</keyword>
<sequence length="425" mass="47882">MKYVVFSLSISCIPFALTGRIRDRSTFRGFLALCGLMVLLVPVAIAQEPEPSSGDAAAIRPEYPDFSWQRIPLYMHIRKAKTFTNREIAFLAKFPLITFEKANGHQDHGSVEAGTLAAAKAVKKLNPNAKILYYRNVIVHYGDYKVDKQLEEIPGALLRDEQGKTNLVRNRSAAYDLSNPTLRKWWIDSCKVVTADASIDGLFIDGNIKALEPGYLRRQIGAEKKDQTIDGYHLLMNQTREAIGPNKLMIGNILRARFDDGGLEYLDYFDGSYLEGFFHNVGGVSYPQYVAKGIDTMQRAARQGKIIAFTTGFNAPKNTSDLGIDESHGSIESDAAAREALVYPLAIFLICAEEHSYFRVHEGYSANGNDRWMRWLPEYDRPLGPPVGPATKEGYRYSRKFQHAAVQLDIEKRTASIQWIRENRE</sequence>
<dbReference type="SUPFAM" id="SSF51445">
    <property type="entry name" value="(Trans)glycosidases"/>
    <property type="match status" value="1"/>
</dbReference>
<name>A0A518JU94_9BACT</name>
<accession>A0A518JU94</accession>
<dbReference type="KEGG" id="rcf:Poly24_28350"/>
<evidence type="ECO:0000313" key="2">
    <source>
        <dbReference type="Proteomes" id="UP000315082"/>
    </source>
</evidence>
<reference evidence="1 2" key="1">
    <citation type="submission" date="2019-02" db="EMBL/GenBank/DDBJ databases">
        <title>Deep-cultivation of Planctomycetes and their phenomic and genomic characterization uncovers novel biology.</title>
        <authorList>
            <person name="Wiegand S."/>
            <person name="Jogler M."/>
            <person name="Boedeker C."/>
            <person name="Pinto D."/>
            <person name="Vollmers J."/>
            <person name="Rivas-Marin E."/>
            <person name="Kohn T."/>
            <person name="Peeters S.H."/>
            <person name="Heuer A."/>
            <person name="Rast P."/>
            <person name="Oberbeckmann S."/>
            <person name="Bunk B."/>
            <person name="Jeske O."/>
            <person name="Meyerdierks A."/>
            <person name="Storesund J.E."/>
            <person name="Kallscheuer N."/>
            <person name="Luecker S."/>
            <person name="Lage O.M."/>
            <person name="Pohl T."/>
            <person name="Merkel B.J."/>
            <person name="Hornburger P."/>
            <person name="Mueller R.-W."/>
            <person name="Bruemmer F."/>
            <person name="Labrenz M."/>
            <person name="Spormann A.M."/>
            <person name="Op den Camp H."/>
            <person name="Overmann J."/>
            <person name="Amann R."/>
            <person name="Jetten M.S.M."/>
            <person name="Mascher T."/>
            <person name="Medema M.H."/>
            <person name="Devos D.P."/>
            <person name="Kaster A.-K."/>
            <person name="Ovreas L."/>
            <person name="Rohde M."/>
            <person name="Galperin M.Y."/>
            <person name="Jogler C."/>
        </authorList>
    </citation>
    <scope>NUCLEOTIDE SEQUENCE [LARGE SCALE GENOMIC DNA]</scope>
    <source>
        <strain evidence="1 2">Poly24</strain>
    </source>
</reference>
<evidence type="ECO:0000313" key="1">
    <source>
        <dbReference type="EMBL" id="QDV69121.1"/>
    </source>
</evidence>
<dbReference type="AlphaFoldDB" id="A0A518JU94"/>
<dbReference type="InterPro" id="IPR017853">
    <property type="entry name" value="GH"/>
</dbReference>
<proteinExistence type="predicted"/>
<dbReference type="InterPro" id="IPR029455">
    <property type="entry name" value="GHL15"/>
</dbReference>
<dbReference type="Pfam" id="PF14885">
    <property type="entry name" value="GHL15"/>
    <property type="match status" value="1"/>
</dbReference>
<dbReference type="OrthoDB" id="9779834at2"/>
<gene>
    <name evidence="1" type="ORF">Poly24_28350</name>
</gene>
<organism evidence="1 2">
    <name type="scientific">Rosistilla carotiformis</name>
    <dbReference type="NCBI Taxonomy" id="2528017"/>
    <lineage>
        <taxon>Bacteria</taxon>
        <taxon>Pseudomonadati</taxon>
        <taxon>Planctomycetota</taxon>
        <taxon>Planctomycetia</taxon>
        <taxon>Pirellulales</taxon>
        <taxon>Pirellulaceae</taxon>
        <taxon>Rosistilla</taxon>
    </lineage>
</organism>
<dbReference type="EMBL" id="CP036348">
    <property type="protein sequence ID" value="QDV69121.1"/>
    <property type="molecule type" value="Genomic_DNA"/>
</dbReference>
<protein>
    <submittedName>
        <fullName evidence="1">Uncharacterized protein</fullName>
    </submittedName>
</protein>